<dbReference type="FunFam" id="2.40.50.140:FF:000336">
    <property type="entry name" value="Membrane-bound serine protease"/>
    <property type="match status" value="1"/>
</dbReference>
<dbReference type="PANTHER" id="PTHR33507">
    <property type="entry name" value="INNER MEMBRANE PROTEIN YBBJ"/>
    <property type="match status" value="1"/>
</dbReference>
<evidence type="ECO:0000259" key="7">
    <source>
        <dbReference type="Pfam" id="PF24961"/>
    </source>
</evidence>
<dbReference type="Pfam" id="PF01957">
    <property type="entry name" value="NfeD"/>
    <property type="match status" value="1"/>
</dbReference>
<keyword evidence="2 5" id="KW-0812">Transmembrane</keyword>
<feature type="transmembrane region" description="Helical" evidence="5">
    <location>
        <begin position="27"/>
        <end position="44"/>
    </location>
</feature>
<keyword evidence="3 5" id="KW-1133">Transmembrane helix</keyword>
<dbReference type="InterPro" id="IPR056739">
    <property type="entry name" value="NfeD_membrane"/>
</dbReference>
<protein>
    <submittedName>
        <fullName evidence="8">Nodulation protein NfeD</fullName>
    </submittedName>
</protein>
<dbReference type="Gene3D" id="2.40.50.140">
    <property type="entry name" value="Nucleic acid-binding proteins"/>
    <property type="match status" value="1"/>
</dbReference>
<accession>A0A832Z9J2</accession>
<dbReference type="EMBL" id="DQUG01000096">
    <property type="protein sequence ID" value="HIP74991.1"/>
    <property type="molecule type" value="Genomic_DNA"/>
</dbReference>
<organism evidence="8 9">
    <name type="scientific">Thermococcus paralvinellae</name>
    <dbReference type="NCBI Taxonomy" id="582419"/>
    <lineage>
        <taxon>Archaea</taxon>
        <taxon>Methanobacteriati</taxon>
        <taxon>Methanobacteriota</taxon>
        <taxon>Thermococci</taxon>
        <taxon>Thermococcales</taxon>
        <taxon>Thermococcaceae</taxon>
        <taxon>Thermococcus</taxon>
    </lineage>
</organism>
<comment type="caution">
    <text evidence="8">The sequence shown here is derived from an EMBL/GenBank/DDBJ whole genome shotgun (WGS) entry which is preliminary data.</text>
</comment>
<gene>
    <name evidence="8" type="ORF">EYH13_02330</name>
</gene>
<evidence type="ECO:0000313" key="9">
    <source>
        <dbReference type="Proteomes" id="UP000649326"/>
    </source>
</evidence>
<comment type="subcellular location">
    <subcellularLocation>
        <location evidence="1">Membrane</location>
        <topology evidence="1">Multi-pass membrane protein</topology>
    </subcellularLocation>
</comment>
<sequence>AGLLLISLAMLFFIAEALTPTFGLFTVAGFISFVLGSVFLFGGGEKEYLISREVYAQLRLVIITISVLLALFFAFGMAAVIRAHRKKVRTGKEVIIGLVGEVVEPLVPEGMIKIRGELWRAVSKTGESIEIGEKVRVVGMEGLKLIVVKEKEKKVWGKSKGGE</sequence>
<dbReference type="Proteomes" id="UP000649326">
    <property type="component" value="Unassembled WGS sequence"/>
</dbReference>
<dbReference type="InterPro" id="IPR012340">
    <property type="entry name" value="NA-bd_OB-fold"/>
</dbReference>
<name>A0A832Z9J2_9EURY</name>
<feature type="domain" description="NfeD-like C-terminal" evidence="6">
    <location>
        <begin position="94"/>
        <end position="149"/>
    </location>
</feature>
<feature type="transmembrane region" description="Helical" evidence="5">
    <location>
        <begin position="56"/>
        <end position="81"/>
    </location>
</feature>
<proteinExistence type="predicted"/>
<dbReference type="InterPro" id="IPR002810">
    <property type="entry name" value="NfeD-like_C"/>
</dbReference>
<evidence type="ECO:0000259" key="6">
    <source>
        <dbReference type="Pfam" id="PF01957"/>
    </source>
</evidence>
<evidence type="ECO:0000256" key="3">
    <source>
        <dbReference type="ARBA" id="ARBA00022989"/>
    </source>
</evidence>
<feature type="non-terminal residue" evidence="8">
    <location>
        <position position="1"/>
    </location>
</feature>
<reference evidence="8" key="1">
    <citation type="journal article" date="2020" name="ISME J.">
        <title>Gammaproteobacteria mediating utilization of methyl-, sulfur- and petroleum organic compounds in deep ocean hydrothermal plumes.</title>
        <authorList>
            <person name="Zhou Z."/>
            <person name="Liu Y."/>
            <person name="Pan J."/>
            <person name="Cron B.R."/>
            <person name="Toner B.M."/>
            <person name="Anantharaman K."/>
            <person name="Breier J.A."/>
            <person name="Dick G.J."/>
            <person name="Li M."/>
        </authorList>
    </citation>
    <scope>NUCLEOTIDE SEQUENCE</scope>
    <source>
        <strain evidence="8">SZUA-1451</strain>
    </source>
</reference>
<keyword evidence="4 5" id="KW-0472">Membrane</keyword>
<evidence type="ECO:0000313" key="8">
    <source>
        <dbReference type="EMBL" id="HIP74991.1"/>
    </source>
</evidence>
<evidence type="ECO:0000256" key="4">
    <source>
        <dbReference type="ARBA" id="ARBA00023136"/>
    </source>
</evidence>
<feature type="domain" description="NfeD integral membrane" evidence="7">
    <location>
        <begin position="2"/>
        <end position="75"/>
    </location>
</feature>
<evidence type="ECO:0000256" key="2">
    <source>
        <dbReference type="ARBA" id="ARBA00022692"/>
    </source>
</evidence>
<dbReference type="InterPro" id="IPR052165">
    <property type="entry name" value="Membrane_assoc_protease"/>
</dbReference>
<dbReference type="Pfam" id="PF24961">
    <property type="entry name" value="NfeD_membrane"/>
    <property type="match status" value="1"/>
</dbReference>
<dbReference type="PANTHER" id="PTHR33507:SF4">
    <property type="entry name" value="NODULATION COMPETITIVENESS PROTEIN NFED"/>
    <property type="match status" value="1"/>
</dbReference>
<dbReference type="GO" id="GO:0016020">
    <property type="term" value="C:membrane"/>
    <property type="evidence" value="ECO:0007669"/>
    <property type="project" value="UniProtKB-SubCell"/>
</dbReference>
<evidence type="ECO:0000256" key="5">
    <source>
        <dbReference type="SAM" id="Phobius"/>
    </source>
</evidence>
<dbReference type="SUPFAM" id="SSF141322">
    <property type="entry name" value="NfeD domain-like"/>
    <property type="match status" value="1"/>
</dbReference>
<evidence type="ECO:0000256" key="1">
    <source>
        <dbReference type="ARBA" id="ARBA00004141"/>
    </source>
</evidence>
<dbReference type="AlphaFoldDB" id="A0A832Z9J2"/>